<proteinExistence type="predicted"/>
<evidence type="ECO:0000313" key="2">
    <source>
        <dbReference type="Proteomes" id="UP000190962"/>
    </source>
</evidence>
<organism evidence="1 2">
    <name type="scientific">Solemya velum gill symbiont</name>
    <dbReference type="NCBI Taxonomy" id="2340"/>
    <lineage>
        <taxon>Bacteria</taxon>
        <taxon>Pseudomonadati</taxon>
        <taxon>Pseudomonadota</taxon>
        <taxon>Gammaproteobacteria</taxon>
        <taxon>sulfur-oxidizing symbionts</taxon>
    </lineage>
</organism>
<protein>
    <submittedName>
        <fullName evidence="1">Uncharacterized protein</fullName>
    </submittedName>
</protein>
<evidence type="ECO:0000313" key="1">
    <source>
        <dbReference type="EMBL" id="OOY35703.1"/>
    </source>
</evidence>
<dbReference type="Proteomes" id="UP000190962">
    <property type="component" value="Unassembled WGS sequence"/>
</dbReference>
<gene>
    <name evidence="1" type="ORF">BOV88_03415</name>
</gene>
<reference evidence="1 2" key="1">
    <citation type="submission" date="2016-11" db="EMBL/GenBank/DDBJ databases">
        <title>Mixed transmission modes and dynamic genome evolution in an obligate animal-bacterial symbiosis.</title>
        <authorList>
            <person name="Russell S.L."/>
            <person name="Corbett-Detig R.B."/>
            <person name="Cavanaugh C.M."/>
        </authorList>
    </citation>
    <scope>NUCLEOTIDE SEQUENCE [LARGE SCALE GENOMIC DNA]</scope>
    <source>
        <strain evidence="1">MA-KB16</strain>
    </source>
</reference>
<accession>A0A1T2CLJ7</accession>
<sequence>MQVDMKNRLPGSFITIHDNAVALLRNAFNSGYFCSRKIEFAYKLSIFGINIIYRPDMLLRDNQGMGRRYRIEIAERQYIIIFKNYISRNFPVDDFAKNTIARHQGTS</sequence>
<dbReference type="AlphaFoldDB" id="A0A1T2CLJ7"/>
<dbReference type="EMBL" id="MPNX01000003">
    <property type="protein sequence ID" value="OOY35703.1"/>
    <property type="molecule type" value="Genomic_DNA"/>
</dbReference>
<name>A0A1T2CLJ7_SOVGS</name>
<comment type="caution">
    <text evidence="1">The sequence shown here is derived from an EMBL/GenBank/DDBJ whole genome shotgun (WGS) entry which is preliminary data.</text>
</comment>